<dbReference type="GO" id="GO:0008168">
    <property type="term" value="F:methyltransferase activity"/>
    <property type="evidence" value="ECO:0007669"/>
    <property type="project" value="UniProtKB-KW"/>
</dbReference>
<accession>A0ABY2BSV4</accession>
<dbReference type="GO" id="GO:0032259">
    <property type="term" value="P:methylation"/>
    <property type="evidence" value="ECO:0007669"/>
    <property type="project" value="UniProtKB-KW"/>
</dbReference>
<dbReference type="RefSeq" id="WP_132188283.1">
    <property type="nucleotide sequence ID" value="NZ_SLWM01000002.1"/>
</dbReference>
<evidence type="ECO:0000256" key="2">
    <source>
        <dbReference type="ARBA" id="ARBA00022679"/>
    </source>
</evidence>
<dbReference type="Pfam" id="PF13649">
    <property type="entry name" value="Methyltransf_25"/>
    <property type="match status" value="1"/>
</dbReference>
<dbReference type="CDD" id="cd02440">
    <property type="entry name" value="AdoMet_MTases"/>
    <property type="match status" value="1"/>
</dbReference>
<dbReference type="PANTHER" id="PTHR44942:SF4">
    <property type="entry name" value="METHYLTRANSFERASE TYPE 11 DOMAIN-CONTAINING PROTEIN"/>
    <property type="match status" value="1"/>
</dbReference>
<proteinExistence type="predicted"/>
<dbReference type="Proteomes" id="UP000295818">
    <property type="component" value="Unassembled WGS sequence"/>
</dbReference>
<sequence length="262" mass="28703">MDQPELGATFRHEGVAAAYRYRPPYPEDVFDRLEELIVDEPRAVLDIGAGEGAIARPLAARVERVDAVDISAAMVDAGRQRPGGDQPNLRWYVDAVETAELQGPYALVTAGASLHWMRGEETIARLAEVMTPNAQLAVITHGPRDVPWREDLVTVLKRHSRSPGYDPAFRVVDALREQGLLEVTGSATSTAVPFRQPVADYIEQFHSTAALAREHMSSKESAAFDAAIEEVVRPWASADGTLALTIVADLTWARPSEKARRV</sequence>
<evidence type="ECO:0000313" key="5">
    <source>
        <dbReference type="Proteomes" id="UP000295818"/>
    </source>
</evidence>
<organism evidence="4 5">
    <name type="scientific">Kribbella orskensis</name>
    <dbReference type="NCBI Taxonomy" id="2512216"/>
    <lineage>
        <taxon>Bacteria</taxon>
        <taxon>Bacillati</taxon>
        <taxon>Actinomycetota</taxon>
        <taxon>Actinomycetes</taxon>
        <taxon>Propionibacteriales</taxon>
        <taxon>Kribbellaceae</taxon>
        <taxon>Kribbella</taxon>
    </lineage>
</organism>
<dbReference type="InterPro" id="IPR051052">
    <property type="entry name" value="Diverse_substrate_MTase"/>
</dbReference>
<name>A0ABY2BSV4_9ACTN</name>
<keyword evidence="5" id="KW-1185">Reference proteome</keyword>
<keyword evidence="2" id="KW-0808">Transferase</keyword>
<reference evidence="4 5" key="1">
    <citation type="journal article" date="2015" name="Stand. Genomic Sci.">
        <title>Genomic Encyclopedia of Bacterial and Archaeal Type Strains, Phase III: the genomes of soil and plant-associated and newly described type strains.</title>
        <authorList>
            <person name="Whitman W.B."/>
            <person name="Woyke T."/>
            <person name="Klenk H.P."/>
            <person name="Zhou Y."/>
            <person name="Lilburn T.G."/>
            <person name="Beck B.J."/>
            <person name="De Vos P."/>
            <person name="Vandamme P."/>
            <person name="Eisen J.A."/>
            <person name="Garrity G."/>
            <person name="Hugenholtz P."/>
            <person name="Kyrpides N.C."/>
        </authorList>
    </citation>
    <scope>NUCLEOTIDE SEQUENCE [LARGE SCALE GENOMIC DNA]</scope>
    <source>
        <strain evidence="4 5">VKM Ac-2538</strain>
    </source>
</reference>
<protein>
    <submittedName>
        <fullName evidence="4">Methyltransferase family protein</fullName>
    </submittedName>
</protein>
<evidence type="ECO:0000256" key="1">
    <source>
        <dbReference type="ARBA" id="ARBA00022603"/>
    </source>
</evidence>
<dbReference type="PANTHER" id="PTHR44942">
    <property type="entry name" value="METHYLTRANSF_11 DOMAIN-CONTAINING PROTEIN"/>
    <property type="match status" value="1"/>
</dbReference>
<dbReference type="InterPro" id="IPR041698">
    <property type="entry name" value="Methyltransf_25"/>
</dbReference>
<gene>
    <name evidence="4" type="ORF">EV644_10236</name>
</gene>
<feature type="domain" description="Methyltransferase" evidence="3">
    <location>
        <begin position="44"/>
        <end position="132"/>
    </location>
</feature>
<dbReference type="InterPro" id="IPR029063">
    <property type="entry name" value="SAM-dependent_MTases_sf"/>
</dbReference>
<dbReference type="EMBL" id="SLWM01000002">
    <property type="protein sequence ID" value="TCO29319.1"/>
    <property type="molecule type" value="Genomic_DNA"/>
</dbReference>
<evidence type="ECO:0000259" key="3">
    <source>
        <dbReference type="Pfam" id="PF13649"/>
    </source>
</evidence>
<evidence type="ECO:0000313" key="4">
    <source>
        <dbReference type="EMBL" id="TCO29319.1"/>
    </source>
</evidence>
<keyword evidence="1 4" id="KW-0489">Methyltransferase</keyword>
<comment type="caution">
    <text evidence="4">The sequence shown here is derived from an EMBL/GenBank/DDBJ whole genome shotgun (WGS) entry which is preliminary data.</text>
</comment>
<dbReference type="SUPFAM" id="SSF53335">
    <property type="entry name" value="S-adenosyl-L-methionine-dependent methyltransferases"/>
    <property type="match status" value="1"/>
</dbReference>
<dbReference type="Gene3D" id="3.40.50.150">
    <property type="entry name" value="Vaccinia Virus protein VP39"/>
    <property type="match status" value="1"/>
</dbReference>